<name>A0ABP1GC35_9CHLO</name>
<dbReference type="EMBL" id="CAXHTA020000017">
    <property type="protein sequence ID" value="CAL5227738.1"/>
    <property type="molecule type" value="Genomic_DNA"/>
</dbReference>
<keyword evidence="3" id="KW-0479">Metal-binding</keyword>
<organism evidence="10 11">
    <name type="scientific">Coccomyxa viridis</name>
    <dbReference type="NCBI Taxonomy" id="1274662"/>
    <lineage>
        <taxon>Eukaryota</taxon>
        <taxon>Viridiplantae</taxon>
        <taxon>Chlorophyta</taxon>
        <taxon>core chlorophytes</taxon>
        <taxon>Trebouxiophyceae</taxon>
        <taxon>Trebouxiophyceae incertae sedis</taxon>
        <taxon>Coccomyxaceae</taxon>
        <taxon>Coccomyxa</taxon>
    </lineage>
</organism>
<dbReference type="InterPro" id="IPR013083">
    <property type="entry name" value="Znf_RING/FYVE/PHD"/>
</dbReference>
<feature type="region of interest" description="Disordered" evidence="7">
    <location>
        <begin position="391"/>
        <end position="424"/>
    </location>
</feature>
<evidence type="ECO:0000313" key="11">
    <source>
        <dbReference type="Proteomes" id="UP001497392"/>
    </source>
</evidence>
<comment type="similarity">
    <text evidence="1">Belongs to the CHFR family.</text>
</comment>
<evidence type="ECO:0000256" key="6">
    <source>
        <dbReference type="PROSITE-ProRule" id="PRU00175"/>
    </source>
</evidence>
<dbReference type="InterPro" id="IPR011989">
    <property type="entry name" value="ARM-like"/>
</dbReference>
<dbReference type="InterPro" id="IPR052256">
    <property type="entry name" value="E3_ubiquitin-ligase_CHFR"/>
</dbReference>
<dbReference type="PROSITE" id="PS50089">
    <property type="entry name" value="ZF_RING_2"/>
    <property type="match status" value="1"/>
</dbReference>
<dbReference type="Gene3D" id="3.30.40.10">
    <property type="entry name" value="Zinc/RING finger domain, C3HC4 (zinc finger)"/>
    <property type="match status" value="1"/>
</dbReference>
<dbReference type="PROSITE" id="PS50006">
    <property type="entry name" value="FHA_DOMAIN"/>
    <property type="match status" value="1"/>
</dbReference>
<evidence type="ECO:0000313" key="10">
    <source>
        <dbReference type="EMBL" id="CAL5227738.1"/>
    </source>
</evidence>
<dbReference type="InterPro" id="IPR016024">
    <property type="entry name" value="ARM-type_fold"/>
</dbReference>
<evidence type="ECO:0000256" key="7">
    <source>
        <dbReference type="SAM" id="MobiDB-lite"/>
    </source>
</evidence>
<dbReference type="InterPro" id="IPR008984">
    <property type="entry name" value="SMAD_FHA_dom_sf"/>
</dbReference>
<dbReference type="InterPro" id="IPR018957">
    <property type="entry name" value="Znf_C3HC4_RING-type"/>
</dbReference>
<gene>
    <name evidence="10" type="primary">g10754</name>
    <name evidence="10" type="ORF">VP750_LOCUS9644</name>
</gene>
<dbReference type="SMART" id="SM00240">
    <property type="entry name" value="FHA"/>
    <property type="match status" value="1"/>
</dbReference>
<dbReference type="PANTHER" id="PTHR16079:SF4">
    <property type="entry name" value="E3 UBIQUITIN-PROTEIN LIGASE CHFR"/>
    <property type="match status" value="1"/>
</dbReference>
<accession>A0ABP1GC35</accession>
<dbReference type="Proteomes" id="UP001497392">
    <property type="component" value="Unassembled WGS sequence"/>
</dbReference>
<dbReference type="Pfam" id="PF00097">
    <property type="entry name" value="zf-C3HC4"/>
    <property type="match status" value="1"/>
</dbReference>
<dbReference type="SUPFAM" id="SSF48371">
    <property type="entry name" value="ARM repeat"/>
    <property type="match status" value="1"/>
</dbReference>
<reference evidence="10 11" key="1">
    <citation type="submission" date="2024-06" db="EMBL/GenBank/DDBJ databases">
        <authorList>
            <person name="Kraege A."/>
            <person name="Thomma B."/>
        </authorList>
    </citation>
    <scope>NUCLEOTIDE SEQUENCE [LARGE SCALE GENOMIC DNA]</scope>
</reference>
<dbReference type="PANTHER" id="PTHR16079">
    <property type="entry name" value="UBIQUITIN LIGASE PROTEIN CHFR"/>
    <property type="match status" value="1"/>
</dbReference>
<dbReference type="SUPFAM" id="SSF57850">
    <property type="entry name" value="RING/U-box"/>
    <property type="match status" value="1"/>
</dbReference>
<protein>
    <recommendedName>
        <fullName evidence="2">E3 ubiquitin-protein ligase CHFR</fullName>
    </recommendedName>
</protein>
<feature type="domain" description="FHA" evidence="8">
    <location>
        <begin position="118"/>
        <end position="221"/>
    </location>
</feature>
<feature type="region of interest" description="Disordered" evidence="7">
    <location>
        <begin position="1"/>
        <end position="51"/>
    </location>
</feature>
<keyword evidence="4 6" id="KW-0863">Zinc-finger</keyword>
<evidence type="ECO:0000256" key="3">
    <source>
        <dbReference type="ARBA" id="ARBA00022723"/>
    </source>
</evidence>
<dbReference type="Gene3D" id="2.60.200.20">
    <property type="match status" value="1"/>
</dbReference>
<evidence type="ECO:0000256" key="1">
    <source>
        <dbReference type="ARBA" id="ARBA00005797"/>
    </source>
</evidence>
<proteinExistence type="inferred from homology"/>
<dbReference type="InterPro" id="IPR017907">
    <property type="entry name" value="Znf_RING_CS"/>
</dbReference>
<dbReference type="SUPFAM" id="SSF49879">
    <property type="entry name" value="SMAD/FHA domain"/>
    <property type="match status" value="1"/>
</dbReference>
<dbReference type="Pfam" id="PF00498">
    <property type="entry name" value="FHA"/>
    <property type="match status" value="1"/>
</dbReference>
<comment type="caution">
    <text evidence="10">The sequence shown here is derived from an EMBL/GenBank/DDBJ whole genome shotgun (WGS) entry which is preliminary data.</text>
</comment>
<feature type="compositionally biased region" description="Basic and acidic residues" evidence="7">
    <location>
        <begin position="414"/>
        <end position="424"/>
    </location>
</feature>
<evidence type="ECO:0000256" key="4">
    <source>
        <dbReference type="ARBA" id="ARBA00022771"/>
    </source>
</evidence>
<evidence type="ECO:0000256" key="5">
    <source>
        <dbReference type="ARBA" id="ARBA00022833"/>
    </source>
</evidence>
<evidence type="ECO:0000259" key="8">
    <source>
        <dbReference type="PROSITE" id="PS50006"/>
    </source>
</evidence>
<sequence length="751" mass="80244">MKVLHKEKGQELSQEDEAVPSTCAAPVRGDSGDLGDPLSDTKTSRWDLPESISMPEPLHARRRSINHMMSLSLRRLEVKKELFAAAAAQTEPAVPAVWGWLEPGSPTLPHIQLQGNAIALGRGSGRQSIDAKCGAMAKSAFAVEYSLPEGSGSPSVPPSPRAIWSKDLTFVEVQDGRVSRLHCILHPDKATSPEAGEPTVAGGARLLDCSSNGTFVNGEPVSRDGTGTLMCNGDRLSLVLSVTPLVEHFFIYHGGEPPMDSLIEWSPVRSIAAAAAEDQQQLASQAANELRMRSLQRMATSKYTTADASTLEDFQCQICLSTLRDCVAIEPCGHNFCASCLSHHFASQLLVSSSLSCPLRCTPPARIVMNTAVRRLIQRLHIAPAALQQGPRTLQQTTAGPGLAEPGHACEGAAPEHSDGEGEVHMSRVCPLDDNLLPIAADGLRLKQVEALLRQIQDADKDADVVIVALETLAKIAWNDDEVRAEVGQYNGVEVIVKAMKLWASSGGVQCNGCLAIVSLVRAESEVCQANQWLVAKSGGLEVIASAMRGWRDYPMVQLCALLCMVPLALDNTVLQAHLAQLALGDIFAALEVHQDQSDLQAKGLVALGVLGQGDGATHDHIRSMQLQIGVPKAIARALQQWGSSSDEVIWAALFALAVLVREGSTPHSPALRAIAAAGVLPILQTVLSNYKERAALREGSGDEMIISAGDFLVHALKPAARRLAWERSALCGMAFAAIGLFAWRSRTKAP</sequence>
<evidence type="ECO:0000256" key="2">
    <source>
        <dbReference type="ARBA" id="ARBA00017908"/>
    </source>
</evidence>
<feature type="domain" description="RING-type" evidence="9">
    <location>
        <begin position="316"/>
        <end position="359"/>
    </location>
</feature>
<dbReference type="InterPro" id="IPR000253">
    <property type="entry name" value="FHA_dom"/>
</dbReference>
<evidence type="ECO:0000259" key="9">
    <source>
        <dbReference type="PROSITE" id="PS50089"/>
    </source>
</evidence>
<dbReference type="InterPro" id="IPR001841">
    <property type="entry name" value="Znf_RING"/>
</dbReference>
<keyword evidence="5" id="KW-0862">Zinc</keyword>
<keyword evidence="11" id="KW-1185">Reference proteome</keyword>
<dbReference type="PROSITE" id="PS00518">
    <property type="entry name" value="ZF_RING_1"/>
    <property type="match status" value="1"/>
</dbReference>
<feature type="compositionally biased region" description="Basic and acidic residues" evidence="7">
    <location>
        <begin position="1"/>
        <end position="10"/>
    </location>
</feature>
<dbReference type="Gene3D" id="1.25.10.10">
    <property type="entry name" value="Leucine-rich Repeat Variant"/>
    <property type="match status" value="1"/>
</dbReference>